<dbReference type="InterPro" id="IPR039426">
    <property type="entry name" value="TonB-dep_rcpt-like"/>
</dbReference>
<dbReference type="Pfam" id="PF07715">
    <property type="entry name" value="Plug"/>
    <property type="match status" value="1"/>
</dbReference>
<evidence type="ECO:0000256" key="11">
    <source>
        <dbReference type="PROSITE-ProRule" id="PRU01360"/>
    </source>
</evidence>
<proteinExistence type="inferred from homology"/>
<reference evidence="16" key="1">
    <citation type="submission" date="2022-04" db="EMBL/GenBank/DDBJ databases">
        <title>Tomato heritable bacteria conferring resistance against bacterial wilt.</title>
        <authorList>
            <person name="Yin J."/>
        </authorList>
    </citation>
    <scope>NUCLEOTIDE SEQUENCE</scope>
    <source>
        <strain evidence="16">Cra20</strain>
    </source>
</reference>
<evidence type="ECO:0000256" key="7">
    <source>
        <dbReference type="ARBA" id="ARBA00023065"/>
    </source>
</evidence>
<keyword evidence="3 11" id="KW-1134">Transmembrane beta strand</keyword>
<dbReference type="Gene3D" id="2.40.170.20">
    <property type="entry name" value="TonB-dependent receptor, beta-barrel domain"/>
    <property type="match status" value="2"/>
</dbReference>
<evidence type="ECO:0000256" key="10">
    <source>
        <dbReference type="ARBA" id="ARBA00023237"/>
    </source>
</evidence>
<comment type="caution">
    <text evidence="16">The sequence shown here is derived from an EMBL/GenBank/DDBJ whole genome shotgun (WGS) entry which is preliminary data.</text>
</comment>
<feature type="chain" id="PRO_5047140484" evidence="13">
    <location>
        <begin position="23"/>
        <end position="895"/>
    </location>
</feature>
<evidence type="ECO:0000256" key="9">
    <source>
        <dbReference type="ARBA" id="ARBA00023136"/>
    </source>
</evidence>
<organism evidence="16">
    <name type="scientific">Sphingomonas psychrotolerans</name>
    <dbReference type="NCBI Taxonomy" id="1327635"/>
    <lineage>
        <taxon>Bacteria</taxon>
        <taxon>Pseudomonadati</taxon>
        <taxon>Pseudomonadota</taxon>
        <taxon>Alphaproteobacteria</taxon>
        <taxon>Sphingomonadales</taxon>
        <taxon>Sphingomonadaceae</taxon>
        <taxon>Sphingomonas</taxon>
    </lineage>
</organism>
<evidence type="ECO:0000256" key="8">
    <source>
        <dbReference type="ARBA" id="ARBA00023077"/>
    </source>
</evidence>
<keyword evidence="5 11" id="KW-0812">Transmembrane</keyword>
<dbReference type="Pfam" id="PF00593">
    <property type="entry name" value="TonB_dep_Rec_b-barrel"/>
    <property type="match status" value="1"/>
</dbReference>
<evidence type="ECO:0000256" key="3">
    <source>
        <dbReference type="ARBA" id="ARBA00022452"/>
    </source>
</evidence>
<keyword evidence="6" id="KW-0408">Iron</keyword>
<evidence type="ECO:0000313" key="16">
    <source>
        <dbReference type="EMBL" id="MDT8757454.1"/>
    </source>
</evidence>
<keyword evidence="9 11" id="KW-0472">Membrane</keyword>
<dbReference type="InterPro" id="IPR000531">
    <property type="entry name" value="Beta-barrel_TonB"/>
</dbReference>
<sequence>MKKLDLLAATALGLLLATPAFAQDTATGATPTTDDSQTQEYQSANDIVVTATRRNETVQDVPIAITAIGPELLENAGVDNVRDLEQLAPSLQSSTGQSSATGTTIYLRGITTGGDNPGFEPAVGVFIDGVFRARAGVAISELPELERVEVLRGPQGTLFGRNTSAGALSIYTAQPQFETHGYVEGMIGNYNAYGVKGAITGPVSKSLALRLDAGYRKRDGYIRDANSDRAINDVDRWNVRGQALLDTGDITFRLIGDYYQTDEQCCGAVSVVRGPLAPALQSIAAAQGLVGLYTGDPSDRIQAMSPNRDYAEKIKDWGFSGELNWDLGGAKLTSITAYRNWRVLRNQDIDFSGVDRAYRNGYRNELNDFTQELRLQGSAFGGKLDWLVGGFYLNETNKLRDVVTIGNDGNRYVDTVFAGQLRAGFGTPLQFFGSLGPTVPTLGAALLNPAVPNTLPALTAAYGALAPLVGCFRAQAGTAPAATCVIPNYPRTPIPGLAALAASPLPGAVAGQGNSPDDFRVKTNAFALFTHNIINVTDNLSVTLGARWNHETKDMTASINNNLGSCTFFNRVRAGDPAATAYANVLRQVPGLFNNLFLLSCNPAVNTEFNGNYQDDFSDDEITGTAKLAFKFSDRLLAYASFDHGYKSGGYNLDQATFDSVLLGGNGAQGSDLQFGAETNDAYEIGFKASPSREFSLNVAAFYMNFYNLQSLVFSGNNFVVQNVAKSVSKGLEIESTIRPTRDLTFQLGYSWISAKYDEGNDFTGTPLQGQEGRQFNNQPEHTVTAAATWTPQLTSGVNGLLHVDMRYNSEVTIPSGNPNPVTGRTPINNEGYGLISAAVGVQAANGKWKAEFFVENLTNQFYYITGFAVPEQTGNYAGYPGMPRFFGGRVRVGF</sequence>
<name>A0ABU3MYR0_9SPHN</name>
<comment type="subcellular location">
    <subcellularLocation>
        <location evidence="1 11">Cell outer membrane</location>
        <topology evidence="1 11">Multi-pass membrane protein</topology>
    </subcellularLocation>
</comment>
<evidence type="ECO:0000256" key="1">
    <source>
        <dbReference type="ARBA" id="ARBA00004571"/>
    </source>
</evidence>
<evidence type="ECO:0000256" key="6">
    <source>
        <dbReference type="ARBA" id="ARBA00023004"/>
    </source>
</evidence>
<gene>
    <name evidence="16" type="ORF">MZO42_01965</name>
</gene>
<keyword evidence="4" id="KW-0410">Iron transport</keyword>
<evidence type="ECO:0000256" key="13">
    <source>
        <dbReference type="SAM" id="SignalP"/>
    </source>
</evidence>
<evidence type="ECO:0000259" key="15">
    <source>
        <dbReference type="Pfam" id="PF07715"/>
    </source>
</evidence>
<dbReference type="EMBL" id="JALMLT010000001">
    <property type="protein sequence ID" value="MDT8757454.1"/>
    <property type="molecule type" value="Genomic_DNA"/>
</dbReference>
<keyword evidence="16" id="KW-0675">Receptor</keyword>
<dbReference type="PANTHER" id="PTHR32552:SF81">
    <property type="entry name" value="TONB-DEPENDENT OUTER MEMBRANE RECEPTOR"/>
    <property type="match status" value="1"/>
</dbReference>
<feature type="signal peptide" evidence="13">
    <location>
        <begin position="1"/>
        <end position="22"/>
    </location>
</feature>
<evidence type="ECO:0000256" key="12">
    <source>
        <dbReference type="RuleBase" id="RU003357"/>
    </source>
</evidence>
<keyword evidence="13" id="KW-0732">Signal</keyword>
<dbReference type="PANTHER" id="PTHR32552">
    <property type="entry name" value="FERRICHROME IRON RECEPTOR-RELATED"/>
    <property type="match status" value="1"/>
</dbReference>
<keyword evidence="2 11" id="KW-0813">Transport</keyword>
<dbReference type="PROSITE" id="PS52016">
    <property type="entry name" value="TONB_DEPENDENT_REC_3"/>
    <property type="match status" value="1"/>
</dbReference>
<keyword evidence="10 11" id="KW-0998">Cell outer membrane</keyword>
<evidence type="ECO:0000256" key="2">
    <source>
        <dbReference type="ARBA" id="ARBA00022448"/>
    </source>
</evidence>
<accession>A0ABU3MYR0</accession>
<protein>
    <submittedName>
        <fullName evidence="16">TonB-dependent receptor</fullName>
    </submittedName>
</protein>
<evidence type="ECO:0000256" key="5">
    <source>
        <dbReference type="ARBA" id="ARBA00022692"/>
    </source>
</evidence>
<dbReference type="SUPFAM" id="SSF56935">
    <property type="entry name" value="Porins"/>
    <property type="match status" value="1"/>
</dbReference>
<dbReference type="InterPro" id="IPR036942">
    <property type="entry name" value="Beta-barrel_TonB_sf"/>
</dbReference>
<keyword evidence="7" id="KW-0406">Ion transport</keyword>
<evidence type="ECO:0000259" key="14">
    <source>
        <dbReference type="Pfam" id="PF00593"/>
    </source>
</evidence>
<dbReference type="InterPro" id="IPR012910">
    <property type="entry name" value="Plug_dom"/>
</dbReference>
<evidence type="ECO:0000256" key="4">
    <source>
        <dbReference type="ARBA" id="ARBA00022496"/>
    </source>
</evidence>
<feature type="domain" description="TonB-dependent receptor-like beta-barrel" evidence="14">
    <location>
        <begin position="350"/>
        <end position="858"/>
    </location>
</feature>
<feature type="domain" description="TonB-dependent receptor plug" evidence="15">
    <location>
        <begin position="58"/>
        <end position="167"/>
    </location>
</feature>
<keyword evidence="8 12" id="KW-0798">TonB box</keyword>
<comment type="similarity">
    <text evidence="11 12">Belongs to the TonB-dependent receptor family.</text>
</comment>